<accession>A0A1W1I4G6</accession>
<feature type="domain" description="RNA polymerase sigma-70 region 2" evidence="6">
    <location>
        <begin position="16"/>
        <end position="79"/>
    </location>
</feature>
<dbReference type="SUPFAM" id="SSF88946">
    <property type="entry name" value="Sigma2 domain of RNA polymerase sigma factors"/>
    <property type="match status" value="1"/>
</dbReference>
<proteinExistence type="inferred from homology"/>
<dbReference type="Gene3D" id="1.10.1740.10">
    <property type="match status" value="1"/>
</dbReference>
<dbReference type="STRING" id="1325564.NSJP_1659"/>
<keyword evidence="4" id="KW-0238">DNA-binding</keyword>
<dbReference type="AlphaFoldDB" id="A0A1W1I4G6"/>
<evidence type="ECO:0000256" key="5">
    <source>
        <dbReference type="ARBA" id="ARBA00023163"/>
    </source>
</evidence>
<dbReference type="InterPro" id="IPR013249">
    <property type="entry name" value="RNA_pol_sigma70_r4_t2"/>
</dbReference>
<keyword evidence="2" id="KW-0805">Transcription regulation</keyword>
<dbReference type="PANTHER" id="PTHR43133">
    <property type="entry name" value="RNA POLYMERASE ECF-TYPE SIGMA FACTO"/>
    <property type="match status" value="1"/>
</dbReference>
<dbReference type="GO" id="GO:0003677">
    <property type="term" value="F:DNA binding"/>
    <property type="evidence" value="ECO:0007669"/>
    <property type="project" value="UniProtKB-KW"/>
</dbReference>
<gene>
    <name evidence="8" type="ORF">NSJP_1659</name>
</gene>
<dbReference type="InterPro" id="IPR013324">
    <property type="entry name" value="RNA_pol_sigma_r3/r4-like"/>
</dbReference>
<dbReference type="KEGG" id="nja:NSJP_1659"/>
<feature type="domain" description="RNA polymerase sigma factor 70 region 4 type 2" evidence="7">
    <location>
        <begin position="113"/>
        <end position="164"/>
    </location>
</feature>
<protein>
    <submittedName>
        <fullName evidence="8">ECF family RNA polymerase sigma factor</fullName>
    </submittedName>
</protein>
<dbReference type="EMBL" id="LT828648">
    <property type="protein sequence ID" value="SLM47831.1"/>
    <property type="molecule type" value="Genomic_DNA"/>
</dbReference>
<dbReference type="Pfam" id="PF04542">
    <property type="entry name" value="Sigma70_r2"/>
    <property type="match status" value="1"/>
</dbReference>
<dbReference type="InterPro" id="IPR036388">
    <property type="entry name" value="WH-like_DNA-bd_sf"/>
</dbReference>
<dbReference type="Gene3D" id="1.10.10.10">
    <property type="entry name" value="Winged helix-like DNA-binding domain superfamily/Winged helix DNA-binding domain"/>
    <property type="match status" value="1"/>
</dbReference>
<dbReference type="GO" id="GO:0006352">
    <property type="term" value="P:DNA-templated transcription initiation"/>
    <property type="evidence" value="ECO:0007669"/>
    <property type="project" value="InterPro"/>
</dbReference>
<dbReference type="InterPro" id="IPR013325">
    <property type="entry name" value="RNA_pol_sigma_r2"/>
</dbReference>
<keyword evidence="5" id="KW-0804">Transcription</keyword>
<reference evidence="8 9" key="1">
    <citation type="submission" date="2017-03" db="EMBL/GenBank/DDBJ databases">
        <authorList>
            <person name="Afonso C.L."/>
            <person name="Miller P.J."/>
            <person name="Scott M.A."/>
            <person name="Spackman E."/>
            <person name="Goraichik I."/>
            <person name="Dimitrov K.M."/>
            <person name="Suarez D.L."/>
            <person name="Swayne D.E."/>
        </authorList>
    </citation>
    <scope>NUCLEOTIDE SEQUENCE [LARGE SCALE GENOMIC DNA]</scope>
    <source>
        <strain evidence="8">Genome sequencing of Nitrospira japonica strain NJ11</strain>
    </source>
</reference>
<sequence length="186" mass="21318">MDSKARSHSVMERLIEHEPAFRAFLRRRVGNEAVADDILQQSLTRAVERHHAVRKEESVVAWFYRILRHALIDYYRSRKAEARRNGAFLRELIASGDEQEPPLDEVEAAVCACLHRLLPDLREQYAEVVRRIDLEGESPAHLAKELKISRNNLTVRLHRARQALRASLEESCGLCSKHGCLNCVCG</sequence>
<evidence type="ECO:0000256" key="4">
    <source>
        <dbReference type="ARBA" id="ARBA00023125"/>
    </source>
</evidence>
<dbReference type="NCBIfam" id="TIGR02937">
    <property type="entry name" value="sigma70-ECF"/>
    <property type="match status" value="1"/>
</dbReference>
<dbReference type="InterPro" id="IPR007627">
    <property type="entry name" value="RNA_pol_sigma70_r2"/>
</dbReference>
<evidence type="ECO:0000313" key="8">
    <source>
        <dbReference type="EMBL" id="SLM47831.1"/>
    </source>
</evidence>
<dbReference type="Proteomes" id="UP000192042">
    <property type="component" value="Chromosome I"/>
</dbReference>
<evidence type="ECO:0000259" key="6">
    <source>
        <dbReference type="Pfam" id="PF04542"/>
    </source>
</evidence>
<dbReference type="SUPFAM" id="SSF88659">
    <property type="entry name" value="Sigma3 and sigma4 domains of RNA polymerase sigma factors"/>
    <property type="match status" value="1"/>
</dbReference>
<evidence type="ECO:0000256" key="3">
    <source>
        <dbReference type="ARBA" id="ARBA00023082"/>
    </source>
</evidence>
<keyword evidence="3" id="KW-0731">Sigma factor</keyword>
<evidence type="ECO:0000313" key="9">
    <source>
        <dbReference type="Proteomes" id="UP000192042"/>
    </source>
</evidence>
<evidence type="ECO:0000256" key="1">
    <source>
        <dbReference type="ARBA" id="ARBA00010641"/>
    </source>
</evidence>
<evidence type="ECO:0000259" key="7">
    <source>
        <dbReference type="Pfam" id="PF08281"/>
    </source>
</evidence>
<evidence type="ECO:0000256" key="2">
    <source>
        <dbReference type="ARBA" id="ARBA00023015"/>
    </source>
</evidence>
<dbReference type="RefSeq" id="WP_080886304.1">
    <property type="nucleotide sequence ID" value="NZ_LT828648.1"/>
</dbReference>
<dbReference type="GO" id="GO:0016987">
    <property type="term" value="F:sigma factor activity"/>
    <property type="evidence" value="ECO:0007669"/>
    <property type="project" value="UniProtKB-KW"/>
</dbReference>
<name>A0A1W1I4G6_9BACT</name>
<comment type="similarity">
    <text evidence="1">Belongs to the sigma-70 factor family. ECF subfamily.</text>
</comment>
<dbReference type="PANTHER" id="PTHR43133:SF8">
    <property type="entry name" value="RNA POLYMERASE SIGMA FACTOR HI_1459-RELATED"/>
    <property type="match status" value="1"/>
</dbReference>
<keyword evidence="9" id="KW-1185">Reference proteome</keyword>
<dbReference type="OrthoDB" id="9784272at2"/>
<dbReference type="Pfam" id="PF08281">
    <property type="entry name" value="Sigma70_r4_2"/>
    <property type="match status" value="1"/>
</dbReference>
<organism evidence="8 9">
    <name type="scientific">Nitrospira japonica</name>
    <dbReference type="NCBI Taxonomy" id="1325564"/>
    <lineage>
        <taxon>Bacteria</taxon>
        <taxon>Pseudomonadati</taxon>
        <taxon>Nitrospirota</taxon>
        <taxon>Nitrospiria</taxon>
        <taxon>Nitrospirales</taxon>
        <taxon>Nitrospiraceae</taxon>
        <taxon>Nitrospira</taxon>
    </lineage>
</organism>
<dbReference type="InterPro" id="IPR039425">
    <property type="entry name" value="RNA_pol_sigma-70-like"/>
</dbReference>
<dbReference type="InterPro" id="IPR014284">
    <property type="entry name" value="RNA_pol_sigma-70_dom"/>
</dbReference>